<proteinExistence type="predicted"/>
<name>A0A9P8S304_9HYPO</name>
<protein>
    <recommendedName>
        <fullName evidence="6">Vegetative incompatibility protein HET-E-1</fullName>
    </recommendedName>
</protein>
<dbReference type="PROSITE" id="PS50294">
    <property type="entry name" value="WD_REPEATS_REGION"/>
    <property type="match status" value="2"/>
</dbReference>
<dbReference type="PRINTS" id="PR00320">
    <property type="entry name" value="GPROTEINBRPT"/>
</dbReference>
<keyword evidence="5" id="KW-1185">Reference proteome</keyword>
<dbReference type="AlphaFoldDB" id="A0A9P8S304"/>
<gene>
    <name evidence="4" type="ORF">MHUMG1_09695</name>
</gene>
<evidence type="ECO:0000313" key="4">
    <source>
        <dbReference type="EMBL" id="KAH0592544.1"/>
    </source>
</evidence>
<evidence type="ECO:0000256" key="2">
    <source>
        <dbReference type="ARBA" id="ARBA00022737"/>
    </source>
</evidence>
<accession>A0A9P8S304</accession>
<dbReference type="Gene3D" id="2.130.10.10">
    <property type="entry name" value="YVTN repeat-like/Quinoprotein amine dehydrogenase"/>
    <property type="match status" value="4"/>
</dbReference>
<keyword evidence="2" id="KW-0677">Repeat</keyword>
<evidence type="ECO:0000256" key="3">
    <source>
        <dbReference type="PROSITE-ProRule" id="PRU00221"/>
    </source>
</evidence>
<evidence type="ECO:0000256" key="1">
    <source>
        <dbReference type="ARBA" id="ARBA00022574"/>
    </source>
</evidence>
<dbReference type="Pfam" id="PF00400">
    <property type="entry name" value="WD40"/>
    <property type="match status" value="4"/>
</dbReference>
<feature type="repeat" description="WD" evidence="3">
    <location>
        <begin position="609"/>
        <end position="650"/>
    </location>
</feature>
<evidence type="ECO:0008006" key="6">
    <source>
        <dbReference type="Google" id="ProtNLM"/>
    </source>
</evidence>
<dbReference type="InterPro" id="IPR001680">
    <property type="entry name" value="WD40_rpt"/>
</dbReference>
<keyword evidence="1 3" id="KW-0853">WD repeat</keyword>
<organism evidence="4 5">
    <name type="scientific">Metarhizium humberi</name>
    <dbReference type="NCBI Taxonomy" id="2596975"/>
    <lineage>
        <taxon>Eukaryota</taxon>
        <taxon>Fungi</taxon>
        <taxon>Dikarya</taxon>
        <taxon>Ascomycota</taxon>
        <taxon>Pezizomycotina</taxon>
        <taxon>Sordariomycetes</taxon>
        <taxon>Hypocreomycetidae</taxon>
        <taxon>Hypocreales</taxon>
        <taxon>Clavicipitaceae</taxon>
        <taxon>Metarhizium</taxon>
    </lineage>
</organism>
<dbReference type="InterPro" id="IPR036322">
    <property type="entry name" value="WD40_repeat_dom_sf"/>
</dbReference>
<comment type="caution">
    <text evidence="4">The sequence shown here is derived from an EMBL/GenBank/DDBJ whole genome shotgun (WGS) entry which is preliminary data.</text>
</comment>
<feature type="repeat" description="WD" evidence="3">
    <location>
        <begin position="651"/>
        <end position="685"/>
    </location>
</feature>
<dbReference type="PANTHER" id="PTHR19879">
    <property type="entry name" value="TRANSCRIPTION INITIATION FACTOR TFIID"/>
    <property type="match status" value="1"/>
</dbReference>
<sequence>MKAIVRKQQFRNLAEPEQRPLTFKVRGEIVAKRKIDRFMRQEGINHDVLYCPSSGASTPNSDEFSCQTAPETLAAIDTTLSYSDDVAATQQVEPPAMAVREPSLDLATHGVLSATLSLPPVHHDPVRTDLWSSVGDTTLDDIQISSRVCHDVRQDNRGSHQRLLMMDAAGVPGSRGLHNPPAAPEASDNERLAFYQRVLESLVAGKTGQERTRLVQEFQDVIGLITLLAEPVGISLVADLLNCTSVAINDKLAALHPAIDVHSFIADDLFRNFLSDQGRGVPAEFWLDEQLHHRKIASRCLTLLSRLQRDICDLNNPGSRRRDVDEQQLERRLPPSVRYACLHWIHHLVRGKAQVRDGDETHTFLQNHFLHWLEALCLLGQASKILDIFRPLRLLIKSGYSIELTSFISDAESFISNCISIIEAYPLQLYSSAIVFCGENLGYGNLEVLEDTRVVADRNVDVWHTTTWRRAQSWGSESEVRCFALSHNSRLFAWSEAYGTIEIKDVLTGRLLHILTGTKDSHSVVFSHDSTLLASCDEGDIKIWHTESGQCIQTLESTRYSLSIIFSHDSRMLAWVEWTDTECDNFFDGDDDDCIRIWDMVAFEFLQIIKPNQSRPVSLVFSHDSSILASASLDSTVRLWDASTGQCLQVYTGHSGFMQSVAFSHDSSWLASGSFDDTVKIWDVKPETYQIQPQYAGWNKGDADPLVSLSPDTEFVASASLQSGSIRIWNATTGECLQRIRQQFASTNWICFSQSPYLLVAECRPGIHNIWHTTTGTCIQTVVSAHTSVSFSHNSQLLALPVKSSGSLDIWHVATGLLLDTLHDCQDDIAQTMISYDSRLVACVSKSGTIHIWNIALGELTRRLEVCLSNDCEMSSPAFSDDSQLLASACLCSIKIWDIESGRCLQTMRPPFRCTTSWNIASLTISRNSKLLASLDHQTVNIWAIETGYCLRTLSFDYRIYKVSFDPTSRFIHTNLGVVALDLSLTTETADEMIQRPRFQGYWLSSDQSWVMHGSDKVLWLHPHYRRRKLGVAIEGSTVAISSGSEEVLIFQLADCGIV</sequence>
<evidence type="ECO:0000313" key="5">
    <source>
        <dbReference type="Proteomes" id="UP000764110"/>
    </source>
</evidence>
<dbReference type="PANTHER" id="PTHR19879:SF9">
    <property type="entry name" value="TRANSCRIPTION INITIATION FACTOR TFIID SUBUNIT 5"/>
    <property type="match status" value="1"/>
</dbReference>
<dbReference type="InterPro" id="IPR020472">
    <property type="entry name" value="WD40_PAC1"/>
</dbReference>
<dbReference type="Proteomes" id="UP000764110">
    <property type="component" value="Unassembled WGS sequence"/>
</dbReference>
<dbReference type="InterPro" id="IPR019775">
    <property type="entry name" value="WD40_repeat_CS"/>
</dbReference>
<dbReference type="SUPFAM" id="SSF50978">
    <property type="entry name" value="WD40 repeat-like"/>
    <property type="match status" value="2"/>
</dbReference>
<dbReference type="PROSITE" id="PS00678">
    <property type="entry name" value="WD_REPEATS_1"/>
    <property type="match status" value="2"/>
</dbReference>
<dbReference type="PROSITE" id="PS50082">
    <property type="entry name" value="WD_REPEATS_2"/>
    <property type="match status" value="2"/>
</dbReference>
<dbReference type="SMART" id="SM00320">
    <property type="entry name" value="WD40"/>
    <property type="match status" value="8"/>
</dbReference>
<dbReference type="EMBL" id="JACEFI010000029">
    <property type="protein sequence ID" value="KAH0592544.1"/>
    <property type="molecule type" value="Genomic_DNA"/>
</dbReference>
<dbReference type="InterPro" id="IPR015943">
    <property type="entry name" value="WD40/YVTN_repeat-like_dom_sf"/>
</dbReference>
<reference evidence="4 5" key="1">
    <citation type="submission" date="2020-07" db="EMBL/GenBank/DDBJ databases">
        <title>Metarhizium humberi genome.</title>
        <authorList>
            <person name="Lysoe E."/>
        </authorList>
    </citation>
    <scope>NUCLEOTIDE SEQUENCE [LARGE SCALE GENOMIC DNA]</scope>
    <source>
        <strain evidence="4 5">ESALQ1638</strain>
    </source>
</reference>
<dbReference type="CDD" id="cd00200">
    <property type="entry name" value="WD40"/>
    <property type="match status" value="2"/>
</dbReference>